<name>A0A1N6MVG5_9GAMM</name>
<dbReference type="AlphaFoldDB" id="A0A1N6MVG5"/>
<dbReference type="Proteomes" id="UP000196435">
    <property type="component" value="Unassembled WGS sequence"/>
</dbReference>
<proteinExistence type="predicted"/>
<evidence type="ECO:0000313" key="1">
    <source>
        <dbReference type="EMBL" id="SIP72729.1"/>
    </source>
</evidence>
<organism evidence="1 2">
    <name type="scientific">Xenorhabdus innexi</name>
    <dbReference type="NCBI Taxonomy" id="290109"/>
    <lineage>
        <taxon>Bacteria</taxon>
        <taxon>Pseudomonadati</taxon>
        <taxon>Pseudomonadota</taxon>
        <taxon>Gammaproteobacteria</taxon>
        <taxon>Enterobacterales</taxon>
        <taxon>Morganellaceae</taxon>
        <taxon>Xenorhabdus</taxon>
    </lineage>
</organism>
<sequence length="42" mass="5050">MCQKVKMQEKGGEDTECFFILINNQYVICISDTVWFLIVYWL</sequence>
<reference evidence="2" key="1">
    <citation type="submission" date="2016-12" db="EMBL/GenBank/DDBJ databases">
        <authorList>
            <person name="Gaudriault S."/>
        </authorList>
    </citation>
    <scope>NUCLEOTIDE SEQUENCE [LARGE SCALE GENOMIC DNA]</scope>
    <source>
        <strain evidence="2">HGB1681 (deposited as PTA-6826 in the American Type Culture Collection)</strain>
    </source>
</reference>
<dbReference type="EMBL" id="FTLG01000074">
    <property type="protein sequence ID" value="SIP72729.1"/>
    <property type="molecule type" value="Genomic_DNA"/>
</dbReference>
<accession>A0A1N6MVG5</accession>
<evidence type="ECO:0000313" key="2">
    <source>
        <dbReference type="Proteomes" id="UP000196435"/>
    </source>
</evidence>
<gene>
    <name evidence="1" type="ORF">XIS1_1650006</name>
</gene>
<protein>
    <submittedName>
        <fullName evidence="1">Uncharacterized protein</fullName>
    </submittedName>
</protein>